<sequence length="277" mass="31526">MVYFKDNSSSSNEHYLIILEDQNQPMEKGTMLAVYAPLVGGRNVSPWPRLTNFFYLDEWSREVSLSKSVKAWTLRATYHELPRHQQLNNLAPLCTLGRSIVEGDEKWDDDLQFIGEFHYTKDIGSGLRMCLASEGRNYSSSKHMMLFTLRGLLMITIPRHHQGVCEAWCPLTNTLLTFVGELSISFWDLHDLAGLSMTGCLYDEVVPSALELIGADEKGGRFIPRSNKYLLYAYHLLQSVDGNQCSSVSIDQWVKFWSKKAMNTTSFLLVKRKNGPA</sequence>
<comment type="caution">
    <text evidence="1">The sequence shown here is derived from an EMBL/GenBank/DDBJ whole genome shotgun (WGS) entry which is preliminary data.</text>
</comment>
<accession>A0AAW2L589</accession>
<organism evidence="1">
    <name type="scientific">Sesamum radiatum</name>
    <name type="common">Black benniseed</name>
    <dbReference type="NCBI Taxonomy" id="300843"/>
    <lineage>
        <taxon>Eukaryota</taxon>
        <taxon>Viridiplantae</taxon>
        <taxon>Streptophyta</taxon>
        <taxon>Embryophyta</taxon>
        <taxon>Tracheophyta</taxon>
        <taxon>Spermatophyta</taxon>
        <taxon>Magnoliopsida</taxon>
        <taxon>eudicotyledons</taxon>
        <taxon>Gunneridae</taxon>
        <taxon>Pentapetalae</taxon>
        <taxon>asterids</taxon>
        <taxon>lamiids</taxon>
        <taxon>Lamiales</taxon>
        <taxon>Pedaliaceae</taxon>
        <taxon>Sesamum</taxon>
    </lineage>
</organism>
<reference evidence="1" key="1">
    <citation type="submission" date="2020-06" db="EMBL/GenBank/DDBJ databases">
        <authorList>
            <person name="Li T."/>
            <person name="Hu X."/>
            <person name="Zhang T."/>
            <person name="Song X."/>
            <person name="Zhang H."/>
            <person name="Dai N."/>
            <person name="Sheng W."/>
            <person name="Hou X."/>
            <person name="Wei L."/>
        </authorList>
    </citation>
    <scope>NUCLEOTIDE SEQUENCE</scope>
    <source>
        <strain evidence="1">G02</strain>
        <tissue evidence="1">Leaf</tissue>
    </source>
</reference>
<name>A0AAW2L589_SESRA</name>
<gene>
    <name evidence="1" type="ORF">Sradi_5700900</name>
</gene>
<protein>
    <submittedName>
        <fullName evidence="1">Uncharacterized protein</fullName>
    </submittedName>
</protein>
<proteinExistence type="predicted"/>
<dbReference type="EMBL" id="JACGWJ010000026">
    <property type="protein sequence ID" value="KAL0313016.1"/>
    <property type="molecule type" value="Genomic_DNA"/>
</dbReference>
<evidence type="ECO:0000313" key="1">
    <source>
        <dbReference type="EMBL" id="KAL0313016.1"/>
    </source>
</evidence>
<reference evidence="1" key="2">
    <citation type="journal article" date="2024" name="Plant">
        <title>Genomic evolution and insights into agronomic trait innovations of Sesamum species.</title>
        <authorList>
            <person name="Miao H."/>
            <person name="Wang L."/>
            <person name="Qu L."/>
            <person name="Liu H."/>
            <person name="Sun Y."/>
            <person name="Le M."/>
            <person name="Wang Q."/>
            <person name="Wei S."/>
            <person name="Zheng Y."/>
            <person name="Lin W."/>
            <person name="Duan Y."/>
            <person name="Cao H."/>
            <person name="Xiong S."/>
            <person name="Wang X."/>
            <person name="Wei L."/>
            <person name="Li C."/>
            <person name="Ma Q."/>
            <person name="Ju M."/>
            <person name="Zhao R."/>
            <person name="Li G."/>
            <person name="Mu C."/>
            <person name="Tian Q."/>
            <person name="Mei H."/>
            <person name="Zhang T."/>
            <person name="Gao T."/>
            <person name="Zhang H."/>
        </authorList>
    </citation>
    <scope>NUCLEOTIDE SEQUENCE</scope>
    <source>
        <strain evidence="1">G02</strain>
    </source>
</reference>
<dbReference type="AlphaFoldDB" id="A0AAW2L589"/>